<feature type="domain" description="DUF1214" evidence="2">
    <location>
        <begin position="419"/>
        <end position="526"/>
    </location>
</feature>
<dbReference type="AlphaFoldDB" id="Q8Y2T1"/>
<dbReference type="EnsemblBacteria" id="CAD13782">
    <property type="protein sequence ID" value="CAD13782"/>
    <property type="gene ID" value="RSc0254"/>
</dbReference>
<dbReference type="HOGENOM" id="CLU_027269_1_1_4"/>
<organism evidence="4 5">
    <name type="scientific">Ralstonia nicotianae (strain ATCC BAA-1114 / GMI1000)</name>
    <name type="common">Ralstonia solanacearum</name>
    <dbReference type="NCBI Taxonomy" id="267608"/>
    <lineage>
        <taxon>Bacteria</taxon>
        <taxon>Pseudomonadati</taxon>
        <taxon>Pseudomonadota</taxon>
        <taxon>Betaproteobacteria</taxon>
        <taxon>Burkholderiales</taxon>
        <taxon>Burkholderiaceae</taxon>
        <taxon>Ralstonia</taxon>
        <taxon>Ralstonia solanacearum species complex</taxon>
    </lineage>
</organism>
<dbReference type="EMBL" id="AL646052">
    <property type="protein sequence ID" value="CAD13782.1"/>
    <property type="molecule type" value="Genomic_DNA"/>
</dbReference>
<reference evidence="4 5" key="1">
    <citation type="journal article" date="2002" name="Nature">
        <title>Genome sequence of the plant pathogen Ralstonia solanacearum.</title>
        <authorList>
            <person name="Salanoubat M."/>
            <person name="Genin S."/>
            <person name="Artiguenave F."/>
            <person name="Gouzy J."/>
            <person name="Mangenot S."/>
            <person name="Arlat M."/>
            <person name="Billault A."/>
            <person name="Brottier P."/>
            <person name="Camus J.C."/>
            <person name="Cattolico L."/>
            <person name="Chandler M."/>
            <person name="Choisne N."/>
            <person name="Claudel-Renard C."/>
            <person name="Cunnac S."/>
            <person name="Demange N."/>
            <person name="Gaspin C."/>
            <person name="Lavie M."/>
            <person name="Moisan A."/>
            <person name="Robert C."/>
            <person name="Saurin W."/>
            <person name="Schiex T."/>
            <person name="Siguier P."/>
            <person name="Thebault P."/>
            <person name="Whalen M."/>
            <person name="Wincker P."/>
            <person name="Levy M."/>
            <person name="Weissenbach J."/>
            <person name="Boucher C.A."/>
        </authorList>
    </citation>
    <scope>NUCLEOTIDE SEQUENCE [LARGE SCALE GENOMIC DNA]</scope>
    <source>
        <strain evidence="5">ATCC BAA-1114 / GMI1000</strain>
    </source>
</reference>
<dbReference type="InterPro" id="IPR037050">
    <property type="entry name" value="DUF1254_sf"/>
</dbReference>
<gene>
    <name evidence="4" type="ordered locus">RSc0254</name>
</gene>
<proteinExistence type="predicted"/>
<dbReference type="Proteomes" id="UP000001436">
    <property type="component" value="Chromosome"/>
</dbReference>
<protein>
    <recommendedName>
        <fullName evidence="6">DUF1254 domain-containing protein</fullName>
    </recommendedName>
</protein>
<name>Q8Y2T1_RALN1</name>
<feature type="compositionally biased region" description="Basic and acidic residues" evidence="1">
    <location>
        <begin position="471"/>
        <end position="489"/>
    </location>
</feature>
<dbReference type="PANTHER" id="PTHR36509">
    <property type="entry name" value="BLL3101 PROTEIN"/>
    <property type="match status" value="1"/>
</dbReference>
<sequence>MRIDDPRGEKRKHPWGDDRQASGSLSVRADKKENTMTHRHAPARRLTRLVALALSVAAPVLTGCSTPPGPAPVAAVAPRSPQAPDALARSVYVYAFPLMMTDALQRTASVQAPAGRFLHQRSLDDDALPPGVRARADTLASSAFLDLRDGPIVLSVPDLGLRHAWVSLYDAWTDIFDTLGSRTTGARALQVAITPPGWTGVLPAGVRAIAAPTPMVWVVARVQVSGPRDEAVARRLQDRFRLTPLEDLNKPPAREAHERRRPDADLAQNAAPQRTTAPDANAGFTRMATLLKDKPDTGATLAEARQQVTALDANAYFARFSALLKDNPPHPADSTMLQSVRALGIAPGMPVDLNRDAAGEAIERGAAAARDSLAIAARQPPITQNGWFIPRNIGAYGLDYEQRAIVAWDGAGTDLPQDALIARTSTDADGMPLDSMHRYVLHFDPGQLPPENAGWALAAVGIARRPSQPGGRRDLLSAADRPRPNRDGSLDIYLQRDPPPKGSRANWLPVPTGPFIVRLTLAWPKEAALDGSWLPPVVQRQE</sequence>
<dbReference type="Gene3D" id="2.60.40.1610">
    <property type="entry name" value="Domain of unknown function DUF1254"/>
    <property type="match status" value="1"/>
</dbReference>
<feature type="region of interest" description="Disordered" evidence="1">
    <location>
        <begin position="1"/>
        <end position="41"/>
    </location>
</feature>
<dbReference type="SUPFAM" id="SSF160935">
    <property type="entry name" value="VPA0735-like"/>
    <property type="match status" value="1"/>
</dbReference>
<dbReference type="InterPro" id="IPR010679">
    <property type="entry name" value="DUF1254"/>
</dbReference>
<accession>Q8Y2T1</accession>
<evidence type="ECO:0000259" key="2">
    <source>
        <dbReference type="Pfam" id="PF06742"/>
    </source>
</evidence>
<dbReference type="InterPro" id="IPR037049">
    <property type="entry name" value="DUF1214_C_sf"/>
</dbReference>
<evidence type="ECO:0000259" key="3">
    <source>
        <dbReference type="Pfam" id="PF06863"/>
    </source>
</evidence>
<evidence type="ECO:0008006" key="6">
    <source>
        <dbReference type="Google" id="ProtNLM"/>
    </source>
</evidence>
<feature type="compositionally biased region" description="Basic and acidic residues" evidence="1">
    <location>
        <begin position="247"/>
        <end position="264"/>
    </location>
</feature>
<dbReference type="Pfam" id="PF06742">
    <property type="entry name" value="DUF1214"/>
    <property type="match status" value="1"/>
</dbReference>
<keyword evidence="5" id="KW-1185">Reference proteome</keyword>
<feature type="domain" description="DUF1254" evidence="3">
    <location>
        <begin position="116"/>
        <end position="244"/>
    </location>
</feature>
<evidence type="ECO:0000313" key="5">
    <source>
        <dbReference type="Proteomes" id="UP000001436"/>
    </source>
</evidence>
<evidence type="ECO:0000313" key="4">
    <source>
        <dbReference type="EMBL" id="CAD13782.1"/>
    </source>
</evidence>
<evidence type="ECO:0000256" key="1">
    <source>
        <dbReference type="SAM" id="MobiDB-lite"/>
    </source>
</evidence>
<dbReference type="InterPro" id="IPR010621">
    <property type="entry name" value="DUF1214"/>
</dbReference>
<dbReference type="Gene3D" id="2.60.120.600">
    <property type="entry name" value="Domain of unknown function DUF1214, C-terminal domain"/>
    <property type="match status" value="1"/>
</dbReference>
<dbReference type="Pfam" id="PF06863">
    <property type="entry name" value="DUF1254"/>
    <property type="match status" value="1"/>
</dbReference>
<feature type="region of interest" description="Disordered" evidence="1">
    <location>
        <begin position="243"/>
        <end position="279"/>
    </location>
</feature>
<dbReference type="eggNOG" id="COG5361">
    <property type="taxonomic scope" value="Bacteria"/>
</dbReference>
<dbReference type="KEGG" id="rso:RSc0254"/>
<dbReference type="PANTHER" id="PTHR36509:SF2">
    <property type="entry name" value="BLL3101 PROTEIN"/>
    <property type="match status" value="1"/>
</dbReference>
<feature type="region of interest" description="Disordered" evidence="1">
    <location>
        <begin position="467"/>
        <end position="506"/>
    </location>
</feature>
<feature type="compositionally biased region" description="Basic and acidic residues" evidence="1">
    <location>
        <begin position="1"/>
        <end position="20"/>
    </location>
</feature>